<comment type="similarity">
    <text evidence="2 6">Belongs to the DNA polymerase alpha subunit B family.</text>
</comment>
<dbReference type="GO" id="GO:0006270">
    <property type="term" value="P:DNA replication initiation"/>
    <property type="evidence" value="ECO:0007669"/>
    <property type="project" value="TreeGrafter"/>
</dbReference>
<dbReference type="EMBL" id="ALIE01000014">
    <property type="protein sequence ID" value="EJS44644.1"/>
    <property type="molecule type" value="Genomic_DNA"/>
</dbReference>
<feature type="domain" description="DNA polymerase alpha/delta/epsilon subunit B" evidence="8">
    <location>
        <begin position="396"/>
        <end position="642"/>
    </location>
</feature>
<dbReference type="InterPro" id="IPR016722">
    <property type="entry name" value="DNA_pol_alpha_bsu"/>
</dbReference>
<dbReference type="OrthoDB" id="336885at2759"/>
<dbReference type="Pfam" id="PF22062">
    <property type="entry name" value="OB_DPOA2"/>
    <property type="match status" value="1"/>
</dbReference>
<reference evidence="10 11" key="1">
    <citation type="journal article" date="2013" name="BMC Genomics">
        <title>High quality de novo sequencing and assembly of the Saccharomyces arboricolus genome.</title>
        <authorList>
            <person name="Liti G."/>
            <person name="Nguyen Ba A.N."/>
            <person name="Blythe M."/>
            <person name="Mueller C.A."/>
            <person name="Bergstroem A."/>
            <person name="Cubillos F.A."/>
            <person name="Dafhnis-Calas F."/>
            <person name="Khoshraftar S."/>
            <person name="Malla S."/>
            <person name="Mehta N."/>
            <person name="Siow C.C."/>
            <person name="Warringer J."/>
            <person name="Moses A.M."/>
            <person name="Louis E.J."/>
            <person name="Nieduszynski C.A."/>
        </authorList>
    </citation>
    <scope>NUCLEOTIDE SEQUENCE [LARGE SCALE GENOMIC DNA]</scope>
    <source>
        <strain evidence="11">H-6 / AS 2.3317 / CBS 10644</strain>
    </source>
</reference>
<dbReference type="HOGENOM" id="CLU_014923_1_0_1"/>
<evidence type="ECO:0000256" key="7">
    <source>
        <dbReference type="SAM" id="MobiDB-lite"/>
    </source>
</evidence>
<accession>J8QAQ0</accession>
<keyword evidence="4 6" id="KW-0235">DNA replication</keyword>
<dbReference type="InterPro" id="IPR054300">
    <property type="entry name" value="OB_DPOA2"/>
</dbReference>
<keyword evidence="11" id="KW-1185">Reference proteome</keyword>
<dbReference type="PIRSF" id="PIRSF018300">
    <property type="entry name" value="DNA_pol_alph_2"/>
    <property type="match status" value="1"/>
</dbReference>
<organism evidence="10 11">
    <name type="scientific">Saccharomyces arboricola (strain H-6 / AS 2.3317 / CBS 10644)</name>
    <name type="common">Yeast</name>
    <dbReference type="NCBI Taxonomy" id="1160507"/>
    <lineage>
        <taxon>Eukaryota</taxon>
        <taxon>Fungi</taxon>
        <taxon>Dikarya</taxon>
        <taxon>Ascomycota</taxon>
        <taxon>Saccharomycotina</taxon>
        <taxon>Saccharomycetes</taxon>
        <taxon>Saccharomycetales</taxon>
        <taxon>Saccharomycetaceae</taxon>
        <taxon>Saccharomyces</taxon>
    </lineage>
</organism>
<evidence type="ECO:0000259" key="8">
    <source>
        <dbReference type="Pfam" id="PF04042"/>
    </source>
</evidence>
<protein>
    <recommendedName>
        <fullName evidence="3 6">DNA polymerase alpha subunit B</fullName>
    </recommendedName>
</protein>
<evidence type="ECO:0000256" key="6">
    <source>
        <dbReference type="PIRNR" id="PIRNR018300"/>
    </source>
</evidence>
<feature type="compositionally biased region" description="Polar residues" evidence="7">
    <location>
        <begin position="77"/>
        <end position="86"/>
    </location>
</feature>
<feature type="region of interest" description="Disordered" evidence="7">
    <location>
        <begin position="174"/>
        <end position="195"/>
    </location>
</feature>
<comment type="function">
    <text evidence="6">Accessory subunit of the DNA polymerase alpha complex (also known as the alpha DNA polymerase-primase complex) which plays an essential role in the initiation of DNA synthesis.</text>
</comment>
<proteinExistence type="inferred from homology"/>
<dbReference type="Proteomes" id="UP000006968">
    <property type="component" value="Chromosome II"/>
</dbReference>
<feature type="domain" description="DNA polymerase alpha subunit B OB" evidence="9">
    <location>
        <begin position="259"/>
        <end position="366"/>
    </location>
</feature>
<dbReference type="AlphaFoldDB" id="J8QAQ0"/>
<comment type="caution">
    <text evidence="10">The sequence shown here is derived from an EMBL/GenBank/DDBJ whole genome shotgun (WGS) entry which is preliminary data.</text>
</comment>
<feature type="region of interest" description="Disordered" evidence="7">
    <location>
        <begin position="76"/>
        <end position="161"/>
    </location>
</feature>
<evidence type="ECO:0000256" key="1">
    <source>
        <dbReference type="ARBA" id="ARBA00004123"/>
    </source>
</evidence>
<feature type="compositionally biased region" description="Polar residues" evidence="7">
    <location>
        <begin position="122"/>
        <end position="135"/>
    </location>
</feature>
<keyword evidence="5 6" id="KW-0539">Nucleus</keyword>
<evidence type="ECO:0000313" key="10">
    <source>
        <dbReference type="EMBL" id="EJS44644.1"/>
    </source>
</evidence>
<evidence type="ECO:0000256" key="4">
    <source>
        <dbReference type="ARBA" id="ARBA00022705"/>
    </source>
</evidence>
<dbReference type="GO" id="GO:0005658">
    <property type="term" value="C:alpha DNA polymerase:primase complex"/>
    <property type="evidence" value="ECO:0007669"/>
    <property type="project" value="TreeGrafter"/>
</dbReference>
<dbReference type="PANTHER" id="PTHR23061">
    <property type="entry name" value="DNA POLYMERASE 2 ALPHA 70 KDA SUBUNIT"/>
    <property type="match status" value="1"/>
</dbReference>
<dbReference type="PANTHER" id="PTHR23061:SF12">
    <property type="entry name" value="DNA POLYMERASE ALPHA SUBUNIT B"/>
    <property type="match status" value="1"/>
</dbReference>
<dbReference type="InterPro" id="IPR007185">
    <property type="entry name" value="DNA_pol_a/d/e_bsu"/>
</dbReference>
<evidence type="ECO:0000256" key="2">
    <source>
        <dbReference type="ARBA" id="ARBA00007299"/>
    </source>
</evidence>
<evidence type="ECO:0000313" key="11">
    <source>
        <dbReference type="Proteomes" id="UP000006968"/>
    </source>
</evidence>
<evidence type="ECO:0000256" key="5">
    <source>
        <dbReference type="ARBA" id="ARBA00023242"/>
    </source>
</evidence>
<feature type="compositionally biased region" description="Basic and acidic residues" evidence="7">
    <location>
        <begin position="138"/>
        <end position="149"/>
    </location>
</feature>
<dbReference type="GO" id="GO:0003677">
    <property type="term" value="F:DNA binding"/>
    <property type="evidence" value="ECO:0007669"/>
    <property type="project" value="InterPro"/>
</dbReference>
<dbReference type="Pfam" id="PF04042">
    <property type="entry name" value="DNA_pol_E_B"/>
    <property type="match status" value="1"/>
</dbReference>
<name>J8QAQ0_SACAR</name>
<evidence type="ECO:0000259" key="9">
    <source>
        <dbReference type="Pfam" id="PF22062"/>
    </source>
</evidence>
<dbReference type="Gene3D" id="3.60.21.60">
    <property type="match status" value="2"/>
</dbReference>
<comment type="subcellular location">
    <subcellularLocation>
        <location evidence="1 6">Nucleus</location>
    </subcellularLocation>
</comment>
<sequence length="706" mass="79024">MSGSMDVITHFGPEADKPEIVTALENLTKLHALTVEDLYIKWEQFSNQRRQTHTDLTSKNLDEFKQFLQLQMEKRANQISSSSKINPLTKKPTIKKSLNSSPLFGLSIPKTPTLKKRRLHGPSSSLSDSKENYNAGSEVEKNGDRDSSLKLEFTPGLPEDKEGVKATLSHAKSVDVNTPNTPTFQTPTNNTPTALKQSATSGEILDSLNPENIEVSSGNLNIGHDLTEELQSNEVKVEPFYDAKKYRFRTMRQNLQEASDVLDDQIDSFTKIIQDHYKLSPNDFADPTIQSQSEIYTVGRIVPDSPTYDKFLNPESLALETSRMGGVGRRVRLDLSQINELSFFLGQIVALKGKNANGDYFTVKSSLPIPYPNSPVSTPHELQEYQSNLQGSSLKVIVTCGPYFADDNFSLELLQDFISRINSEAKPHVLIMFGPFIDITHPLIASGKLPNFPQFKSQPKTLDELFLKLFTPILKTISPHVQVILIPSTRDAISNHAAYPQASLIRKALQLPKNNFKCVTNPASFQINEIYFGCSNVDTFKDLKEVIKGGTTSSRYRLDRVSEHILQQRRYYPIFPGSIRTRIKSNSTSVKNEVNNTKNSEKKVYEHISGADLDVSYLGLTEFVGGFSPDIMIIPSELQFFARVVQNVVVINPGKFIRATGNRGSYAQITVTCPDLEDGKLTLVKGEEPVYLHNVWKRARVDLITS</sequence>
<feature type="compositionally biased region" description="Low complexity" evidence="7">
    <location>
        <begin position="177"/>
        <end position="193"/>
    </location>
</feature>
<evidence type="ECO:0000256" key="3">
    <source>
        <dbReference type="ARBA" id="ARBA00018596"/>
    </source>
</evidence>
<gene>
    <name evidence="10" type="ORF">SU7_0098</name>
</gene>